<dbReference type="InterPro" id="IPR011990">
    <property type="entry name" value="TPR-like_helical_dom_sf"/>
</dbReference>
<protein>
    <submittedName>
        <fullName evidence="4">Tetratricopeptide repeat</fullName>
    </submittedName>
</protein>
<evidence type="ECO:0000256" key="1">
    <source>
        <dbReference type="PROSITE-ProRule" id="PRU00339"/>
    </source>
</evidence>
<keyword evidence="3" id="KW-0812">Transmembrane</keyword>
<reference evidence="4 5" key="1">
    <citation type="journal article" date="2024" name="BMC Genomics">
        <title>De novo assembly and annotation of Popillia japonica's genome with initial clues to its potential as an invasive pest.</title>
        <authorList>
            <person name="Cucini C."/>
            <person name="Boschi S."/>
            <person name="Funari R."/>
            <person name="Cardaioli E."/>
            <person name="Iannotti N."/>
            <person name="Marturano G."/>
            <person name="Paoli F."/>
            <person name="Bruttini M."/>
            <person name="Carapelli A."/>
            <person name="Frati F."/>
            <person name="Nardi F."/>
        </authorList>
    </citation>
    <scope>NUCLEOTIDE SEQUENCE [LARGE SCALE GENOMIC DNA]</scope>
    <source>
        <strain evidence="4">DMR45628</strain>
    </source>
</reference>
<evidence type="ECO:0000256" key="3">
    <source>
        <dbReference type="SAM" id="Phobius"/>
    </source>
</evidence>
<evidence type="ECO:0000313" key="5">
    <source>
        <dbReference type="Proteomes" id="UP001458880"/>
    </source>
</evidence>
<dbReference type="EMBL" id="JASPKY010000492">
    <property type="protein sequence ID" value="KAK9695080.1"/>
    <property type="molecule type" value="Genomic_DNA"/>
</dbReference>
<feature type="repeat" description="TPR" evidence="1">
    <location>
        <begin position="1090"/>
        <end position="1123"/>
    </location>
</feature>
<keyword evidence="1" id="KW-0802">TPR repeat</keyword>
<dbReference type="SMART" id="SM00028">
    <property type="entry name" value="TPR"/>
    <property type="match status" value="6"/>
</dbReference>
<evidence type="ECO:0000313" key="4">
    <source>
        <dbReference type="EMBL" id="KAK9695080.1"/>
    </source>
</evidence>
<comment type="caution">
    <text evidence="4">The sequence shown here is derived from an EMBL/GenBank/DDBJ whole genome shotgun (WGS) entry which is preliminary data.</text>
</comment>
<keyword evidence="3" id="KW-0472">Membrane</keyword>
<evidence type="ECO:0000256" key="2">
    <source>
        <dbReference type="SAM" id="Coils"/>
    </source>
</evidence>
<dbReference type="InterPro" id="IPR019734">
    <property type="entry name" value="TPR_rpt"/>
</dbReference>
<keyword evidence="3" id="KW-1133">Transmembrane helix</keyword>
<dbReference type="PANTHER" id="PTHR16091">
    <property type="entry name" value="TTC17 PROTEIN"/>
    <property type="match status" value="1"/>
</dbReference>
<dbReference type="AlphaFoldDB" id="A0AAW1IXV9"/>
<dbReference type="GO" id="GO:0030041">
    <property type="term" value="P:actin filament polymerization"/>
    <property type="evidence" value="ECO:0007669"/>
    <property type="project" value="TreeGrafter"/>
</dbReference>
<dbReference type="SUPFAM" id="SSF48452">
    <property type="entry name" value="TPR-like"/>
    <property type="match status" value="1"/>
</dbReference>
<dbReference type="Pfam" id="PF13181">
    <property type="entry name" value="TPR_8"/>
    <property type="match status" value="1"/>
</dbReference>
<dbReference type="GO" id="GO:0015629">
    <property type="term" value="C:actin cytoskeleton"/>
    <property type="evidence" value="ECO:0007669"/>
    <property type="project" value="TreeGrafter"/>
</dbReference>
<keyword evidence="2" id="KW-0175">Coiled coil</keyword>
<feature type="repeat" description="TPR" evidence="1">
    <location>
        <begin position="273"/>
        <end position="306"/>
    </location>
</feature>
<feature type="coiled-coil region" evidence="2">
    <location>
        <begin position="417"/>
        <end position="444"/>
    </location>
</feature>
<accession>A0AAW1IXV9</accession>
<dbReference type="PANTHER" id="PTHR16091:SF1">
    <property type="entry name" value="TETRATRICOPEPTIDE REPEAT PROTEIN 17"/>
    <property type="match status" value="1"/>
</dbReference>
<name>A0AAW1IXV9_POPJA</name>
<dbReference type="Proteomes" id="UP001458880">
    <property type="component" value="Unassembled WGS sequence"/>
</dbReference>
<sequence>MVRRKQWKVFFILIQIIYGTSAFTHWVVTENGRIQARMESPFYLRRPYDLFALLDQETRKNDINTLYKDLVTRKSLIDKKWSGLEGASDVETRVYTQDPDCLKAGMLLSEINLFSTIFTNGSHRGFSIDFDHEIEDESADLTPDCEKFSDLGYSMFTYEHLQPMINRHNLSIPPKQVIEMDMDVSAQFAEQIALALMKNSSSWIHYNLGAMYWRIEGDGLKAIECIRRALYYVPYEYRDIPLLTLAGIFHITKYSKDAALILHAAIDHAPYEPMNYLALGHVYTMLSDYNRSVLCYDNILKLKPDYQDVITVRHATLCHQKLENGLMNLHESLQDILTELHDYHSQQQQWLRLQDRLMWEQAPLEMQLVGNKIKELDDIWLEKGQRCIHRLVDDSKSTITCDLIDNQIATNMQFDITLNFQRLLQNVENEAQKINEQMAKNKRTLPVIKKEIMEEVKKLPKEINKSEIKKNPANNKDDGAKMPPLGHSAFPTTMSTSSNLYFDATGWPSKDECINWNLPIGEIDDLNIPVFLPPENKGYQISKILSEYIDIPENEEHELPWYPPICKHTDMDSDESYLPSSIRRVVDKPLKFHPILQKQLLKYVNNGKAEEAEIGQRIITAMTKKSGPSWVLSTLASLYWRVRSNTKNALTCLDLPFDTVPKEHTDVVLVSMGSIFHQLGLIEDAIKFASLAFKVNYVEPSTNFLLALLHYTKNNPIPAMYYMKNVLRVDPNYYDGKAEQLLKTWACRIKLGAYEDLKSPAEKSMEDMCDERDSFNGEGVICSPNGDQCKTAAIQCIRAGSIREIHEIDKPVATLLTQCSKRKVGVGQSLISTLLAAEGSGGTEPDQSQLESMVDHPQQAFHMRISLGDEHLSGNTLGDFYVSVSLTNDPVPEAMLHVYDKSGKYPLSHKACREIKDADWLHFTSMWQSIAARNVDISPFLKPFDKTLKEHIKPICSNSVPSSSATLDHLTAMMLRSRLPSMPEPSLFEWLGLMAGEQQASLRELGTKISIALQENTTSWILATAAALYWRVVGNTEEAITCLRQALTYVPSDMKDIPLISLANLLHRVGFHGDALEVAYIALESKPNFVVNHFTAGNIHTSLGDLEKAISLYRSALALDANFEPARNRLQAILCTFLFDESGSLRDITDISEN</sequence>
<organism evidence="4 5">
    <name type="scientific">Popillia japonica</name>
    <name type="common">Japanese beetle</name>
    <dbReference type="NCBI Taxonomy" id="7064"/>
    <lineage>
        <taxon>Eukaryota</taxon>
        <taxon>Metazoa</taxon>
        <taxon>Ecdysozoa</taxon>
        <taxon>Arthropoda</taxon>
        <taxon>Hexapoda</taxon>
        <taxon>Insecta</taxon>
        <taxon>Pterygota</taxon>
        <taxon>Neoptera</taxon>
        <taxon>Endopterygota</taxon>
        <taxon>Coleoptera</taxon>
        <taxon>Polyphaga</taxon>
        <taxon>Scarabaeiformia</taxon>
        <taxon>Scarabaeidae</taxon>
        <taxon>Rutelinae</taxon>
        <taxon>Popillia</taxon>
    </lineage>
</organism>
<dbReference type="Gene3D" id="1.25.40.10">
    <property type="entry name" value="Tetratricopeptide repeat domain"/>
    <property type="match status" value="3"/>
</dbReference>
<feature type="transmembrane region" description="Helical" evidence="3">
    <location>
        <begin position="7"/>
        <end position="28"/>
    </location>
</feature>
<dbReference type="PROSITE" id="PS50005">
    <property type="entry name" value="TPR"/>
    <property type="match status" value="2"/>
</dbReference>
<dbReference type="InterPro" id="IPR052630">
    <property type="entry name" value="TTC17"/>
</dbReference>
<keyword evidence="5" id="KW-1185">Reference proteome</keyword>
<dbReference type="GO" id="GO:0005737">
    <property type="term" value="C:cytoplasm"/>
    <property type="evidence" value="ECO:0007669"/>
    <property type="project" value="TreeGrafter"/>
</dbReference>
<gene>
    <name evidence="4" type="ORF">QE152_g33119</name>
</gene>
<proteinExistence type="predicted"/>